<dbReference type="Proteomes" id="UP000634136">
    <property type="component" value="Unassembled WGS sequence"/>
</dbReference>
<accession>A0A834TS64</accession>
<keyword evidence="2" id="KW-1185">Reference proteome</keyword>
<organism evidence="1 2">
    <name type="scientific">Senna tora</name>
    <dbReference type="NCBI Taxonomy" id="362788"/>
    <lineage>
        <taxon>Eukaryota</taxon>
        <taxon>Viridiplantae</taxon>
        <taxon>Streptophyta</taxon>
        <taxon>Embryophyta</taxon>
        <taxon>Tracheophyta</taxon>
        <taxon>Spermatophyta</taxon>
        <taxon>Magnoliopsida</taxon>
        <taxon>eudicotyledons</taxon>
        <taxon>Gunneridae</taxon>
        <taxon>Pentapetalae</taxon>
        <taxon>rosids</taxon>
        <taxon>fabids</taxon>
        <taxon>Fabales</taxon>
        <taxon>Fabaceae</taxon>
        <taxon>Caesalpinioideae</taxon>
        <taxon>Cassia clade</taxon>
        <taxon>Senna</taxon>
    </lineage>
</organism>
<protein>
    <submittedName>
        <fullName evidence="1">Uncharacterized protein</fullName>
    </submittedName>
</protein>
<comment type="caution">
    <text evidence="1">The sequence shown here is derived from an EMBL/GenBank/DDBJ whole genome shotgun (WGS) entry which is preliminary data.</text>
</comment>
<sequence>MISNIRTDTLWAWSVKCKIKKKLKRDGPRKLGLQGIVGLECGSPLFLHCREPEVIAALPANSICKPNQANESPVPPLHCPHMGYKLALHSSANPQ</sequence>
<gene>
    <name evidence="1" type="ORF">G2W53_017120</name>
</gene>
<dbReference type="EMBL" id="JAAIUW010000006">
    <property type="protein sequence ID" value="KAF7825956.1"/>
    <property type="molecule type" value="Genomic_DNA"/>
</dbReference>
<evidence type="ECO:0000313" key="2">
    <source>
        <dbReference type="Proteomes" id="UP000634136"/>
    </source>
</evidence>
<evidence type="ECO:0000313" key="1">
    <source>
        <dbReference type="EMBL" id="KAF7825956.1"/>
    </source>
</evidence>
<name>A0A834TS64_9FABA</name>
<reference evidence="1" key="1">
    <citation type="submission" date="2020-09" db="EMBL/GenBank/DDBJ databases">
        <title>Genome-Enabled Discovery of Anthraquinone Biosynthesis in Senna tora.</title>
        <authorList>
            <person name="Kang S.-H."/>
            <person name="Pandey R.P."/>
            <person name="Lee C.-M."/>
            <person name="Sim J.-S."/>
            <person name="Jeong J.-T."/>
            <person name="Choi B.-S."/>
            <person name="Jung M."/>
            <person name="Ginzburg D."/>
            <person name="Zhao K."/>
            <person name="Won S.Y."/>
            <person name="Oh T.-J."/>
            <person name="Yu Y."/>
            <person name="Kim N.-H."/>
            <person name="Lee O.R."/>
            <person name="Lee T.-H."/>
            <person name="Bashyal P."/>
            <person name="Kim T.-S."/>
            <person name="Lee W.-H."/>
            <person name="Kawkins C."/>
            <person name="Kim C.-K."/>
            <person name="Kim J.S."/>
            <person name="Ahn B.O."/>
            <person name="Rhee S.Y."/>
            <person name="Sohng J.K."/>
        </authorList>
    </citation>
    <scope>NUCLEOTIDE SEQUENCE</scope>
    <source>
        <tissue evidence="1">Leaf</tissue>
    </source>
</reference>
<proteinExistence type="predicted"/>
<dbReference type="AlphaFoldDB" id="A0A834TS64"/>